<evidence type="ECO:0000256" key="2">
    <source>
        <dbReference type="SAM" id="Phobius"/>
    </source>
</evidence>
<evidence type="ECO:0000313" key="4">
    <source>
        <dbReference type="Proteomes" id="UP001149140"/>
    </source>
</evidence>
<dbReference type="AlphaFoldDB" id="A0A9X3N6B0"/>
<dbReference type="EMBL" id="JAPDOD010000050">
    <property type="protein sequence ID" value="MDA0165653.1"/>
    <property type="molecule type" value="Genomic_DNA"/>
</dbReference>
<sequence length="198" mass="20548">MLDALRQAANRPLRDGDRLRLFACTVAVVVAVVAVMALLDGAGASRQGKTEPHAQQTATATSDAGPPPQATPTPAAPPSEEGQAEPATAASPAEVRAAKGAARRFLTGYLAFSYGRGRARAIRGAAPALKHDLTQQPPRVPRRIRAHHPRVRLLQSNGVDARAATLTALVADGSGVYTLALELARAAGGRWTVTGVES</sequence>
<feature type="compositionally biased region" description="Pro residues" evidence="1">
    <location>
        <begin position="65"/>
        <end position="77"/>
    </location>
</feature>
<comment type="caution">
    <text evidence="3">The sequence shown here is derived from an EMBL/GenBank/DDBJ whole genome shotgun (WGS) entry which is preliminary data.</text>
</comment>
<gene>
    <name evidence="3" type="ORF">OM076_35630</name>
</gene>
<keyword evidence="2" id="KW-0472">Membrane</keyword>
<keyword evidence="4" id="KW-1185">Reference proteome</keyword>
<keyword evidence="2" id="KW-1133">Transmembrane helix</keyword>
<protein>
    <submittedName>
        <fullName evidence="3">Uncharacterized protein</fullName>
    </submittedName>
</protein>
<feature type="region of interest" description="Disordered" evidence="1">
    <location>
        <begin position="44"/>
        <end position="95"/>
    </location>
</feature>
<organism evidence="3 4">
    <name type="scientific">Solirubrobacter ginsenosidimutans</name>
    <dbReference type="NCBI Taxonomy" id="490573"/>
    <lineage>
        <taxon>Bacteria</taxon>
        <taxon>Bacillati</taxon>
        <taxon>Actinomycetota</taxon>
        <taxon>Thermoleophilia</taxon>
        <taxon>Solirubrobacterales</taxon>
        <taxon>Solirubrobacteraceae</taxon>
        <taxon>Solirubrobacter</taxon>
    </lineage>
</organism>
<reference evidence="3" key="1">
    <citation type="submission" date="2022-10" db="EMBL/GenBank/DDBJ databases">
        <title>The WGS of Solirubrobacter ginsenosidimutans DSM 21036.</title>
        <authorList>
            <person name="Jiang Z."/>
        </authorList>
    </citation>
    <scope>NUCLEOTIDE SEQUENCE</scope>
    <source>
        <strain evidence="3">DSM 21036</strain>
    </source>
</reference>
<feature type="transmembrane region" description="Helical" evidence="2">
    <location>
        <begin position="21"/>
        <end position="39"/>
    </location>
</feature>
<evidence type="ECO:0000256" key="1">
    <source>
        <dbReference type="SAM" id="MobiDB-lite"/>
    </source>
</evidence>
<feature type="compositionally biased region" description="Polar residues" evidence="1">
    <location>
        <begin position="53"/>
        <end position="62"/>
    </location>
</feature>
<name>A0A9X3N6B0_9ACTN</name>
<dbReference type="RefSeq" id="WP_270044914.1">
    <property type="nucleotide sequence ID" value="NZ_JAPDOD010000050.1"/>
</dbReference>
<dbReference type="Proteomes" id="UP001149140">
    <property type="component" value="Unassembled WGS sequence"/>
</dbReference>
<accession>A0A9X3N6B0</accession>
<evidence type="ECO:0000313" key="3">
    <source>
        <dbReference type="EMBL" id="MDA0165653.1"/>
    </source>
</evidence>
<keyword evidence="2" id="KW-0812">Transmembrane</keyword>
<proteinExistence type="predicted"/>